<dbReference type="Proteomes" id="UP000648257">
    <property type="component" value="Unassembled WGS sequence"/>
</dbReference>
<keyword evidence="3" id="KW-1185">Reference proteome</keyword>
<organism evidence="2 3">
    <name type="scientific">Undibacterium seohonense</name>
    <dbReference type="NCBI Taxonomy" id="1344950"/>
    <lineage>
        <taxon>Bacteria</taxon>
        <taxon>Pseudomonadati</taxon>
        <taxon>Pseudomonadota</taxon>
        <taxon>Betaproteobacteria</taxon>
        <taxon>Burkholderiales</taxon>
        <taxon>Oxalobacteraceae</taxon>
        <taxon>Undibacterium</taxon>
    </lineage>
</organism>
<proteinExistence type="predicted"/>
<name>A0ABR6X2Z0_9BURK</name>
<evidence type="ECO:0000256" key="1">
    <source>
        <dbReference type="SAM" id="Phobius"/>
    </source>
</evidence>
<keyword evidence="1" id="KW-0472">Membrane</keyword>
<sequence>MNKTEYMNTLQHELQDLPAELRVETLAQYEQLFADGLAAGKSEHEITEKLANPRLVAAQKRANARFQNLKNDFSIGNIFTLFIALVGVAIFNFFMLIPAFIYGAFLFVAYLSSLCLYGAGIVVFAASISGVSDMEFKLPHQHHRFNGHLISQHQHREGAVTINLSESGIVIDKGVHRKIIENVQDFDKLEKFETHTNTLSIKNKMQAWHVFLGLGLLLVGTALLLLCIWMTRLTVLGFAKYFMWNLNLLRSTLRNSSASV</sequence>
<gene>
    <name evidence="2" type="ORF">H8K52_08010</name>
</gene>
<evidence type="ECO:0000313" key="3">
    <source>
        <dbReference type="Proteomes" id="UP000648257"/>
    </source>
</evidence>
<feature type="transmembrane region" description="Helical" evidence="1">
    <location>
        <begin position="75"/>
        <end position="101"/>
    </location>
</feature>
<feature type="transmembrane region" description="Helical" evidence="1">
    <location>
        <begin position="107"/>
        <end position="128"/>
    </location>
</feature>
<dbReference type="EMBL" id="JACOFW010000006">
    <property type="protein sequence ID" value="MBC3807287.1"/>
    <property type="molecule type" value="Genomic_DNA"/>
</dbReference>
<protein>
    <submittedName>
        <fullName evidence="2">DUF1700 domain-containing protein</fullName>
    </submittedName>
</protein>
<reference evidence="2 3" key="1">
    <citation type="submission" date="2020-08" db="EMBL/GenBank/DDBJ databases">
        <title>Novel species isolated from subtropical streams in China.</title>
        <authorList>
            <person name="Lu H."/>
        </authorList>
    </citation>
    <scope>NUCLEOTIDE SEQUENCE [LARGE SCALE GENOMIC DNA]</scope>
    <source>
        <strain evidence="2 3">KACC 16656</strain>
    </source>
</reference>
<keyword evidence="1" id="KW-1133">Transmembrane helix</keyword>
<comment type="caution">
    <text evidence="2">The sequence shown here is derived from an EMBL/GenBank/DDBJ whole genome shotgun (WGS) entry which is preliminary data.</text>
</comment>
<feature type="transmembrane region" description="Helical" evidence="1">
    <location>
        <begin position="210"/>
        <end position="231"/>
    </location>
</feature>
<accession>A0ABR6X2Z0</accession>
<dbReference type="RefSeq" id="WP_186922373.1">
    <property type="nucleotide sequence ID" value="NZ_JACOFW010000006.1"/>
</dbReference>
<evidence type="ECO:0000313" key="2">
    <source>
        <dbReference type="EMBL" id="MBC3807287.1"/>
    </source>
</evidence>
<keyword evidence="1" id="KW-0812">Transmembrane</keyword>
<dbReference type="Pfam" id="PF22564">
    <property type="entry name" value="HAAS"/>
    <property type="match status" value="1"/>
</dbReference>